<accession>A0AAE0QSV2</accession>
<keyword evidence="3" id="KW-1185">Reference proteome</keyword>
<feature type="non-terminal residue" evidence="2">
    <location>
        <position position="169"/>
    </location>
</feature>
<gene>
    <name evidence="2" type="ORF">QTP70_015199</name>
</gene>
<proteinExistence type="predicted"/>
<feature type="region of interest" description="Disordered" evidence="1">
    <location>
        <begin position="146"/>
        <end position="169"/>
    </location>
</feature>
<sequence length="169" mass="18800">MRVSLLPRLIATFAAQHGGVKLREKRSEASGHLLSSLLNYLSSRRGMKTDKAGPGCRAETIQERVERNANKMTKHSRARTGSLVMESQQVKRARPSDGSTGHRPYYTVDVCWRGTVLGIRGGAPLTPCWDPLQRQTDGQMEELRGPFPEKTLPPSVHSHTLKRPLFNAS</sequence>
<dbReference type="AlphaFoldDB" id="A0AAE0QSV2"/>
<evidence type="ECO:0000313" key="2">
    <source>
        <dbReference type="EMBL" id="KAK3531275.1"/>
    </source>
</evidence>
<protein>
    <submittedName>
        <fullName evidence="2">Uncharacterized protein</fullName>
    </submittedName>
</protein>
<reference evidence="2" key="1">
    <citation type="submission" date="2023-06" db="EMBL/GenBank/DDBJ databases">
        <title>Male Hemibagrus guttatus genome.</title>
        <authorList>
            <person name="Bian C."/>
        </authorList>
    </citation>
    <scope>NUCLEOTIDE SEQUENCE</scope>
    <source>
        <strain evidence="2">Male_cb2023</strain>
        <tissue evidence="2">Muscle</tissue>
    </source>
</reference>
<evidence type="ECO:0000313" key="3">
    <source>
        <dbReference type="Proteomes" id="UP001274896"/>
    </source>
</evidence>
<evidence type="ECO:0000256" key="1">
    <source>
        <dbReference type="SAM" id="MobiDB-lite"/>
    </source>
</evidence>
<comment type="caution">
    <text evidence="2">The sequence shown here is derived from an EMBL/GenBank/DDBJ whole genome shotgun (WGS) entry which is preliminary data.</text>
</comment>
<dbReference type="Proteomes" id="UP001274896">
    <property type="component" value="Unassembled WGS sequence"/>
</dbReference>
<organism evidence="2 3">
    <name type="scientific">Hemibagrus guttatus</name>
    <dbReference type="NCBI Taxonomy" id="175788"/>
    <lineage>
        <taxon>Eukaryota</taxon>
        <taxon>Metazoa</taxon>
        <taxon>Chordata</taxon>
        <taxon>Craniata</taxon>
        <taxon>Vertebrata</taxon>
        <taxon>Euteleostomi</taxon>
        <taxon>Actinopterygii</taxon>
        <taxon>Neopterygii</taxon>
        <taxon>Teleostei</taxon>
        <taxon>Ostariophysi</taxon>
        <taxon>Siluriformes</taxon>
        <taxon>Bagridae</taxon>
        <taxon>Hemibagrus</taxon>
    </lineage>
</organism>
<feature type="region of interest" description="Disordered" evidence="1">
    <location>
        <begin position="71"/>
        <end position="100"/>
    </location>
</feature>
<dbReference type="EMBL" id="JAUCMX010000011">
    <property type="protein sequence ID" value="KAK3531275.1"/>
    <property type="molecule type" value="Genomic_DNA"/>
</dbReference>
<name>A0AAE0QSV2_9TELE</name>